<dbReference type="Proteomes" id="UP001205486">
    <property type="component" value="Unassembled WGS sequence"/>
</dbReference>
<organism evidence="1 2">
    <name type="scientific">Nitrobacter winogradskyi</name>
    <name type="common">Nitrobacter agilis</name>
    <dbReference type="NCBI Taxonomy" id="913"/>
    <lineage>
        <taxon>Bacteria</taxon>
        <taxon>Pseudomonadati</taxon>
        <taxon>Pseudomonadota</taxon>
        <taxon>Alphaproteobacteria</taxon>
        <taxon>Hyphomicrobiales</taxon>
        <taxon>Nitrobacteraceae</taxon>
        <taxon>Nitrobacter</taxon>
    </lineage>
</organism>
<reference evidence="1" key="1">
    <citation type="submission" date="2022-03" db="EMBL/GenBank/DDBJ databases">
        <title>Interactions between chemoautotrophic and heterotrophic bacteria.</title>
        <authorList>
            <person name="Santoro A."/>
        </authorList>
    </citation>
    <scope>NUCLEOTIDE SEQUENCE</scope>
    <source>
        <strain evidence="1">Nb-106</strain>
    </source>
</reference>
<evidence type="ECO:0000313" key="1">
    <source>
        <dbReference type="EMBL" id="MCP1999923.1"/>
    </source>
</evidence>
<keyword evidence="2" id="KW-1185">Reference proteome</keyword>
<evidence type="ECO:0000313" key="2">
    <source>
        <dbReference type="Proteomes" id="UP001205486"/>
    </source>
</evidence>
<name>A0ACC6AK96_NITWI</name>
<comment type="caution">
    <text evidence="1">The sequence shown here is derived from an EMBL/GenBank/DDBJ whole genome shotgun (WGS) entry which is preliminary data.</text>
</comment>
<dbReference type="EMBL" id="JALJZS010000002">
    <property type="protein sequence ID" value="MCP1999923.1"/>
    <property type="molecule type" value="Genomic_DNA"/>
</dbReference>
<gene>
    <name evidence="1" type="ORF">J2S34_002371</name>
</gene>
<accession>A0ACC6AK96</accession>
<sequence length="176" mass="20193">MNRQLRAHVHGEDQFIEDVYAREVVMARVGHLIRRKQQEIERITRILRAAASFEGVAAPVSGKILKIVLIGPYARRTWYEDKASLYFSDYEFWVVVNHTLYADETRWCRAKAIIARELGNRCAVSLSVFSKADIKSAKASKDHFILDRLEAGIVLFKASRDAPLPRFKSSERDDVV</sequence>
<protein>
    <submittedName>
        <fullName evidence="1">Uncharacterized protein</fullName>
    </submittedName>
</protein>
<proteinExistence type="predicted"/>